<comment type="pathway">
    <text evidence="1">Cofactor biosynthesis; thiamine diphosphate biosynthesis.</text>
</comment>
<protein>
    <submittedName>
        <fullName evidence="4">Thiamine-phosphate pyrophosphorylase</fullName>
    </submittedName>
</protein>
<evidence type="ECO:0000313" key="5">
    <source>
        <dbReference type="Proteomes" id="UP000294689"/>
    </source>
</evidence>
<dbReference type="SUPFAM" id="SSF51391">
    <property type="entry name" value="Thiamin phosphate synthase"/>
    <property type="match status" value="1"/>
</dbReference>
<name>A0A4R7PZG8_9FLAO</name>
<evidence type="ECO:0000256" key="1">
    <source>
        <dbReference type="ARBA" id="ARBA00004948"/>
    </source>
</evidence>
<dbReference type="InterPro" id="IPR013785">
    <property type="entry name" value="Aldolase_TIM"/>
</dbReference>
<dbReference type="AlphaFoldDB" id="A0A4R7PZG8"/>
<reference evidence="4 5" key="1">
    <citation type="submission" date="2019-03" db="EMBL/GenBank/DDBJ databases">
        <title>Genomic Encyclopedia of Archaeal and Bacterial Type Strains, Phase II (KMG-II): from individual species to whole genera.</title>
        <authorList>
            <person name="Goeker M."/>
        </authorList>
    </citation>
    <scope>NUCLEOTIDE SEQUENCE [LARGE SCALE GENOMIC DNA]</scope>
    <source>
        <strain evidence="4 5">DSM 28135</strain>
    </source>
</reference>
<accession>A0A4R7PZG8</accession>
<feature type="domain" description="Thiamine phosphate synthase/TenI" evidence="3">
    <location>
        <begin position="16"/>
        <end position="184"/>
    </location>
</feature>
<dbReference type="CDD" id="cd00564">
    <property type="entry name" value="TMP_TenI"/>
    <property type="match status" value="1"/>
</dbReference>
<dbReference type="GO" id="GO:0004789">
    <property type="term" value="F:thiamine-phosphate diphosphorylase activity"/>
    <property type="evidence" value="ECO:0007669"/>
    <property type="project" value="TreeGrafter"/>
</dbReference>
<dbReference type="GO" id="GO:0005737">
    <property type="term" value="C:cytoplasm"/>
    <property type="evidence" value="ECO:0007669"/>
    <property type="project" value="TreeGrafter"/>
</dbReference>
<dbReference type="RefSeq" id="WP_133758458.1">
    <property type="nucleotide sequence ID" value="NZ_SOBW01000008.1"/>
</dbReference>
<dbReference type="EMBL" id="SOBW01000008">
    <property type="protein sequence ID" value="TDU40445.1"/>
    <property type="molecule type" value="Genomic_DNA"/>
</dbReference>
<proteinExistence type="predicted"/>
<dbReference type="Proteomes" id="UP000294689">
    <property type="component" value="Unassembled WGS sequence"/>
</dbReference>
<dbReference type="PANTHER" id="PTHR20857">
    <property type="entry name" value="THIAMINE-PHOSPHATE PYROPHOSPHORYLASE"/>
    <property type="match status" value="1"/>
</dbReference>
<sequence>MSTLPKLHYISQGNSPEAHLSNIKEACIAGVELVELRLGNLDELTLLHTAEQARAITGMYQTRLVIGDAYSVAKTVKADGVLLSSLEVSPLIVRENLHGWQSIGVVANTLEDCKFLLDTNVDYIRLGPYGIEHQDGTSAIRLKDYETLLQAIDTETPILTFGNIQLEDVPFLMDIGLYGIAVSDMLTKDFKKVPMLQKLLGGASTQEQAWNANDWV</sequence>
<dbReference type="Gene3D" id="3.20.20.70">
    <property type="entry name" value="Aldolase class I"/>
    <property type="match status" value="1"/>
</dbReference>
<dbReference type="Pfam" id="PF02581">
    <property type="entry name" value="TMP-TENI"/>
    <property type="match status" value="1"/>
</dbReference>
<dbReference type="GO" id="GO:0009228">
    <property type="term" value="P:thiamine biosynthetic process"/>
    <property type="evidence" value="ECO:0007669"/>
    <property type="project" value="UniProtKB-KW"/>
</dbReference>
<comment type="caution">
    <text evidence="4">The sequence shown here is derived from an EMBL/GenBank/DDBJ whole genome shotgun (WGS) entry which is preliminary data.</text>
</comment>
<organism evidence="4 5">
    <name type="scientific">Gelidibacter sediminis</name>
    <dbReference type="NCBI Taxonomy" id="1608710"/>
    <lineage>
        <taxon>Bacteria</taxon>
        <taxon>Pseudomonadati</taxon>
        <taxon>Bacteroidota</taxon>
        <taxon>Flavobacteriia</taxon>
        <taxon>Flavobacteriales</taxon>
        <taxon>Flavobacteriaceae</taxon>
        <taxon>Gelidibacter</taxon>
    </lineage>
</organism>
<gene>
    <name evidence="4" type="ORF">BXY82_2494</name>
</gene>
<dbReference type="InterPro" id="IPR036206">
    <property type="entry name" value="ThiamineP_synth_sf"/>
</dbReference>
<evidence type="ECO:0000259" key="3">
    <source>
        <dbReference type="Pfam" id="PF02581"/>
    </source>
</evidence>
<keyword evidence="5" id="KW-1185">Reference proteome</keyword>
<dbReference type="OrthoDB" id="9812206at2"/>
<evidence type="ECO:0000313" key="4">
    <source>
        <dbReference type="EMBL" id="TDU40445.1"/>
    </source>
</evidence>
<evidence type="ECO:0000256" key="2">
    <source>
        <dbReference type="ARBA" id="ARBA00022977"/>
    </source>
</evidence>
<dbReference type="PANTHER" id="PTHR20857:SF23">
    <property type="entry name" value="THIAMINE BIOSYNTHETIC BIFUNCTIONAL ENZYME"/>
    <property type="match status" value="1"/>
</dbReference>
<keyword evidence="2" id="KW-0784">Thiamine biosynthesis</keyword>
<dbReference type="InterPro" id="IPR022998">
    <property type="entry name" value="ThiamineP_synth_TenI"/>
</dbReference>